<dbReference type="OrthoDB" id="9026421at2"/>
<dbReference type="FunFam" id="3.40.190.290:FF:000001">
    <property type="entry name" value="Transcriptional regulator, LysR family"/>
    <property type="match status" value="1"/>
</dbReference>
<dbReference type="FunFam" id="1.10.10.10:FF:000001">
    <property type="entry name" value="LysR family transcriptional regulator"/>
    <property type="match status" value="1"/>
</dbReference>
<dbReference type="Gene3D" id="1.10.10.10">
    <property type="entry name" value="Winged helix-like DNA-binding domain superfamily/Winged helix DNA-binding domain"/>
    <property type="match status" value="1"/>
</dbReference>
<dbReference type="RefSeq" id="WP_105749416.1">
    <property type="nucleotide sequence ID" value="NZ_PVLQ01000078.1"/>
</dbReference>
<dbReference type="AlphaFoldDB" id="A0A2S9K1F5"/>
<organism evidence="6 7">
    <name type="scientific">Malikia granosa</name>
    <dbReference type="NCBI Taxonomy" id="263067"/>
    <lineage>
        <taxon>Bacteria</taxon>
        <taxon>Pseudomonadati</taxon>
        <taxon>Pseudomonadota</taxon>
        <taxon>Betaproteobacteria</taxon>
        <taxon>Burkholderiales</taxon>
        <taxon>Comamonadaceae</taxon>
        <taxon>Malikia</taxon>
    </lineage>
</organism>
<keyword evidence="7" id="KW-1185">Reference proteome</keyword>
<dbReference type="InterPro" id="IPR000847">
    <property type="entry name" value="LysR_HTH_N"/>
</dbReference>
<dbReference type="Pfam" id="PF00126">
    <property type="entry name" value="HTH_1"/>
    <property type="match status" value="1"/>
</dbReference>
<dbReference type="PROSITE" id="PS50931">
    <property type="entry name" value="HTH_LYSR"/>
    <property type="match status" value="1"/>
</dbReference>
<dbReference type="InterPro" id="IPR036388">
    <property type="entry name" value="WH-like_DNA-bd_sf"/>
</dbReference>
<keyword evidence="4" id="KW-0804">Transcription</keyword>
<reference evidence="6 7" key="1">
    <citation type="submission" date="2018-03" db="EMBL/GenBank/DDBJ databases">
        <title>Comparative genomics illustrates the genes involved in a hyperalkaliphilic mechanisms of Serpentinomonas isolated from highly-alkaline calcium-rich serpentinized springs.</title>
        <authorList>
            <person name="Suzuki S."/>
            <person name="Ishii S."/>
            <person name="Walworth N."/>
            <person name="Bird L."/>
            <person name="Kuenen J.G."/>
            <person name="Nealson K.H."/>
        </authorList>
    </citation>
    <scope>NUCLEOTIDE SEQUENCE [LARGE SCALE GENOMIC DNA]</scope>
    <source>
        <strain evidence="6 7">P1</strain>
    </source>
</reference>
<evidence type="ECO:0000256" key="2">
    <source>
        <dbReference type="ARBA" id="ARBA00023015"/>
    </source>
</evidence>
<dbReference type="Proteomes" id="UP000238589">
    <property type="component" value="Unassembled WGS sequence"/>
</dbReference>
<keyword evidence="2" id="KW-0805">Transcription regulation</keyword>
<dbReference type="GO" id="GO:0006351">
    <property type="term" value="P:DNA-templated transcription"/>
    <property type="evidence" value="ECO:0007669"/>
    <property type="project" value="TreeGrafter"/>
</dbReference>
<evidence type="ECO:0000313" key="6">
    <source>
        <dbReference type="EMBL" id="PRD64274.1"/>
    </source>
</evidence>
<sequence>MDRFLEMQTFNAVVETGSFVAAAELLQLSKAAVSRHVVELEKRLGIRLLHRTTRRLSLTPEGQVFYARGKEVLAELDAVEAEVTARRESVSGLLRINAPFTFGIAHLAPLWGLFREQHPQVTLDITLSDRLVDLVEEGYDLAIRIAALETSSLVSRRLATTRMTLCASPEYLRRHGTPRHPSEFGGHQVIAYSYLATKDDWHFHGPEGRVVVSTRPWMRTNNCETCRAAALAHQGVILQPRFVVDAELAAGHLVELLPDYRSTEIGIYAVYPSRKHLSAKVRVLVEFLADRLARHGAAA</sequence>
<dbReference type="InterPro" id="IPR005119">
    <property type="entry name" value="LysR_subst-bd"/>
</dbReference>
<evidence type="ECO:0000256" key="4">
    <source>
        <dbReference type="ARBA" id="ARBA00023163"/>
    </source>
</evidence>
<dbReference type="Gene3D" id="3.40.190.290">
    <property type="match status" value="1"/>
</dbReference>
<dbReference type="GO" id="GO:0043565">
    <property type="term" value="F:sequence-specific DNA binding"/>
    <property type="evidence" value="ECO:0007669"/>
    <property type="project" value="TreeGrafter"/>
</dbReference>
<evidence type="ECO:0000259" key="5">
    <source>
        <dbReference type="PROSITE" id="PS50931"/>
    </source>
</evidence>
<name>A0A2S9K1F5_9BURK</name>
<evidence type="ECO:0000313" key="7">
    <source>
        <dbReference type="Proteomes" id="UP000238589"/>
    </source>
</evidence>
<feature type="domain" description="HTH lysR-type" evidence="5">
    <location>
        <begin position="1"/>
        <end position="59"/>
    </location>
</feature>
<evidence type="ECO:0000256" key="3">
    <source>
        <dbReference type="ARBA" id="ARBA00023125"/>
    </source>
</evidence>
<keyword evidence="3" id="KW-0238">DNA-binding</keyword>
<accession>A0A2S9K1F5</accession>
<dbReference type="InterPro" id="IPR036390">
    <property type="entry name" value="WH_DNA-bd_sf"/>
</dbReference>
<proteinExistence type="inferred from homology"/>
<gene>
    <name evidence="6" type="ORF">C6P64_15310</name>
</gene>
<dbReference type="PANTHER" id="PTHR30537:SF5">
    <property type="entry name" value="HTH-TYPE TRANSCRIPTIONAL ACTIVATOR TTDR-RELATED"/>
    <property type="match status" value="1"/>
</dbReference>
<evidence type="ECO:0000256" key="1">
    <source>
        <dbReference type="ARBA" id="ARBA00009437"/>
    </source>
</evidence>
<protein>
    <submittedName>
        <fullName evidence="6">LysR family transcriptional regulator</fullName>
    </submittedName>
</protein>
<comment type="caution">
    <text evidence="6">The sequence shown here is derived from an EMBL/GenBank/DDBJ whole genome shotgun (WGS) entry which is preliminary data.</text>
</comment>
<dbReference type="SUPFAM" id="SSF46785">
    <property type="entry name" value="Winged helix' DNA-binding domain"/>
    <property type="match status" value="1"/>
</dbReference>
<dbReference type="EMBL" id="PVLQ01000078">
    <property type="protein sequence ID" value="PRD64274.1"/>
    <property type="molecule type" value="Genomic_DNA"/>
</dbReference>
<dbReference type="PANTHER" id="PTHR30537">
    <property type="entry name" value="HTH-TYPE TRANSCRIPTIONAL REGULATOR"/>
    <property type="match status" value="1"/>
</dbReference>
<dbReference type="SUPFAM" id="SSF53850">
    <property type="entry name" value="Periplasmic binding protein-like II"/>
    <property type="match status" value="1"/>
</dbReference>
<dbReference type="CDD" id="cd08422">
    <property type="entry name" value="PBP2_CrgA_like"/>
    <property type="match status" value="1"/>
</dbReference>
<dbReference type="GO" id="GO:0003700">
    <property type="term" value="F:DNA-binding transcription factor activity"/>
    <property type="evidence" value="ECO:0007669"/>
    <property type="project" value="InterPro"/>
</dbReference>
<dbReference type="Pfam" id="PF03466">
    <property type="entry name" value="LysR_substrate"/>
    <property type="match status" value="1"/>
</dbReference>
<comment type="similarity">
    <text evidence="1">Belongs to the LysR transcriptional regulatory family.</text>
</comment>
<dbReference type="InterPro" id="IPR058163">
    <property type="entry name" value="LysR-type_TF_proteobact-type"/>
</dbReference>